<protein>
    <submittedName>
        <fullName evidence="3">Transcriptional regulator</fullName>
    </submittedName>
</protein>
<dbReference type="InterPro" id="IPR036390">
    <property type="entry name" value="WH_DNA-bd_sf"/>
</dbReference>
<accession>A0A919DQS8</accession>
<feature type="region of interest" description="Disordered" evidence="1">
    <location>
        <begin position="259"/>
        <end position="280"/>
    </location>
</feature>
<dbReference type="GO" id="GO:0006355">
    <property type="term" value="P:regulation of DNA-templated transcription"/>
    <property type="evidence" value="ECO:0007669"/>
    <property type="project" value="InterPro"/>
</dbReference>
<dbReference type="PANTHER" id="PTHR34293:SF1">
    <property type="entry name" value="HTH-TYPE TRANSCRIPTIONAL REGULATOR TRMBL2"/>
    <property type="match status" value="1"/>
</dbReference>
<dbReference type="InterPro" id="IPR000792">
    <property type="entry name" value="Tscrpt_reg_LuxR_C"/>
</dbReference>
<comment type="caution">
    <text evidence="3">The sequence shown here is derived from an EMBL/GenBank/DDBJ whole genome shotgun (WGS) entry which is preliminary data.</text>
</comment>
<proteinExistence type="predicted"/>
<dbReference type="InterPro" id="IPR051797">
    <property type="entry name" value="TrmB-like"/>
</dbReference>
<organism evidence="3 4">
    <name type="scientific">Streptomyces spiralis</name>
    <dbReference type="NCBI Taxonomy" id="66376"/>
    <lineage>
        <taxon>Bacteria</taxon>
        <taxon>Bacillati</taxon>
        <taxon>Actinomycetota</taxon>
        <taxon>Actinomycetes</taxon>
        <taxon>Kitasatosporales</taxon>
        <taxon>Streptomycetaceae</taxon>
        <taxon>Streptomyces</taxon>
    </lineage>
</organism>
<evidence type="ECO:0000313" key="3">
    <source>
        <dbReference type="EMBL" id="GHE72536.1"/>
    </source>
</evidence>
<dbReference type="SUPFAM" id="SSF46894">
    <property type="entry name" value="C-terminal effector domain of the bipartite response regulators"/>
    <property type="match status" value="1"/>
</dbReference>
<dbReference type="SMART" id="SM00421">
    <property type="entry name" value="HTH_LUXR"/>
    <property type="match status" value="1"/>
</dbReference>
<dbReference type="RefSeq" id="WP_189900186.1">
    <property type="nucleotide sequence ID" value="NZ_BNBC01000011.1"/>
</dbReference>
<gene>
    <name evidence="3" type="ORF">GCM10014715_28290</name>
</gene>
<dbReference type="CDD" id="cd06170">
    <property type="entry name" value="LuxR_C_like"/>
    <property type="match status" value="1"/>
</dbReference>
<evidence type="ECO:0000256" key="1">
    <source>
        <dbReference type="SAM" id="MobiDB-lite"/>
    </source>
</evidence>
<dbReference type="SUPFAM" id="SSF46785">
    <property type="entry name" value="Winged helix' DNA-binding domain"/>
    <property type="match status" value="1"/>
</dbReference>
<dbReference type="InterPro" id="IPR036388">
    <property type="entry name" value="WH-like_DNA-bd_sf"/>
</dbReference>
<dbReference type="Proteomes" id="UP000641386">
    <property type="component" value="Unassembled WGS sequence"/>
</dbReference>
<dbReference type="GO" id="GO:0003677">
    <property type="term" value="F:DNA binding"/>
    <property type="evidence" value="ECO:0007669"/>
    <property type="project" value="InterPro"/>
</dbReference>
<dbReference type="PRINTS" id="PR00038">
    <property type="entry name" value="HTHLUXR"/>
</dbReference>
<feature type="domain" description="HTH luxR-type" evidence="2">
    <location>
        <begin position="273"/>
        <end position="338"/>
    </location>
</feature>
<dbReference type="AlphaFoldDB" id="A0A919DQS8"/>
<dbReference type="EMBL" id="BNBC01000011">
    <property type="protein sequence ID" value="GHE72536.1"/>
    <property type="molecule type" value="Genomic_DNA"/>
</dbReference>
<evidence type="ECO:0000313" key="4">
    <source>
        <dbReference type="Proteomes" id="UP000641386"/>
    </source>
</evidence>
<sequence length="348" mass="36809">MNVIPDSPWSAAGLDATGGRVLEHLVGTRSADTATVAEAAGISPGEAEKALRRLADALLVIRLDGRPARWAASPPRSSLAALLARRRAQLTEAEVALERLQEKYEATSGPRAAHLMEVLEHEEEVSARYTQLLKQSSVEVLHLAKPPYLTGSQVFAGELGVAAGVRLRSVYETDGFTDAVSLETALRGTAEGGELRLASRLPVKLVVFDRTAALLPVRGERPESGSLVVHSPALVEALAALFENVWAGAMPVSLESRDDWPVPGGTNDPGGAAGSDAPEVDERTREILRLMATGLKDDSIARVLKVSRRTVQKHVTDAGNALGAKTRFQIALGAAGRGWLGPDHKAGG</sequence>
<keyword evidence="4" id="KW-1185">Reference proteome</keyword>
<dbReference type="InterPro" id="IPR016032">
    <property type="entry name" value="Sig_transdc_resp-reg_C-effctor"/>
</dbReference>
<evidence type="ECO:0000259" key="2">
    <source>
        <dbReference type="PROSITE" id="PS50043"/>
    </source>
</evidence>
<dbReference type="PROSITE" id="PS50043">
    <property type="entry name" value="HTH_LUXR_2"/>
    <property type="match status" value="1"/>
</dbReference>
<reference evidence="3" key="2">
    <citation type="submission" date="2020-09" db="EMBL/GenBank/DDBJ databases">
        <authorList>
            <person name="Sun Q."/>
            <person name="Ohkuma M."/>
        </authorList>
    </citation>
    <scope>NUCLEOTIDE SEQUENCE</scope>
    <source>
        <strain evidence="3">JCM 3302</strain>
    </source>
</reference>
<name>A0A919DQS8_9ACTN</name>
<dbReference type="Gene3D" id="1.10.10.10">
    <property type="entry name" value="Winged helix-like DNA-binding domain superfamily/Winged helix DNA-binding domain"/>
    <property type="match status" value="2"/>
</dbReference>
<dbReference type="PANTHER" id="PTHR34293">
    <property type="entry name" value="HTH-TYPE TRANSCRIPTIONAL REGULATOR TRMBL2"/>
    <property type="match status" value="1"/>
</dbReference>
<dbReference type="Pfam" id="PF00196">
    <property type="entry name" value="GerE"/>
    <property type="match status" value="1"/>
</dbReference>
<reference evidence="3" key="1">
    <citation type="journal article" date="2014" name="Int. J. Syst. Evol. Microbiol.">
        <title>Complete genome sequence of Corynebacterium casei LMG S-19264T (=DSM 44701T), isolated from a smear-ripened cheese.</title>
        <authorList>
            <consortium name="US DOE Joint Genome Institute (JGI-PGF)"/>
            <person name="Walter F."/>
            <person name="Albersmeier A."/>
            <person name="Kalinowski J."/>
            <person name="Ruckert C."/>
        </authorList>
    </citation>
    <scope>NUCLEOTIDE SEQUENCE</scope>
    <source>
        <strain evidence="3">JCM 3302</strain>
    </source>
</reference>